<keyword evidence="2" id="KW-0812">Transmembrane</keyword>
<evidence type="ECO:0000313" key="4">
    <source>
        <dbReference type="Proteomes" id="UP000626109"/>
    </source>
</evidence>
<reference evidence="3" key="1">
    <citation type="submission" date="2021-02" db="EMBL/GenBank/DDBJ databases">
        <authorList>
            <person name="Dougan E. K."/>
            <person name="Rhodes N."/>
            <person name="Thang M."/>
            <person name="Chan C."/>
        </authorList>
    </citation>
    <scope>NUCLEOTIDE SEQUENCE</scope>
</reference>
<keyword evidence="2" id="KW-0472">Membrane</keyword>
<comment type="caution">
    <text evidence="3">The sequence shown here is derived from an EMBL/GenBank/DDBJ whole genome shotgun (WGS) entry which is preliminary data.</text>
</comment>
<accession>A0A813JEU9</accession>
<name>A0A813JEU9_POLGL</name>
<feature type="transmembrane region" description="Helical" evidence="2">
    <location>
        <begin position="154"/>
        <end position="175"/>
    </location>
</feature>
<evidence type="ECO:0000256" key="2">
    <source>
        <dbReference type="SAM" id="Phobius"/>
    </source>
</evidence>
<evidence type="ECO:0000313" key="3">
    <source>
        <dbReference type="EMBL" id="CAE8676278.1"/>
    </source>
</evidence>
<feature type="compositionally biased region" description="Basic and acidic residues" evidence="1">
    <location>
        <begin position="309"/>
        <end position="330"/>
    </location>
</feature>
<keyword evidence="2" id="KW-1133">Transmembrane helix</keyword>
<feature type="compositionally biased region" description="Basic and acidic residues" evidence="1">
    <location>
        <begin position="251"/>
        <end position="260"/>
    </location>
</feature>
<proteinExistence type="predicted"/>
<protein>
    <submittedName>
        <fullName evidence="3">Uncharacterized protein</fullName>
    </submittedName>
</protein>
<sequence>MQCRLDISRCLQSRRSQKASEALAVALRLGGVARLCRPPLGWVGCVAMPDLWSFGFNFVRDPDTTNSERHWIYAPIVCSLLLMAGMVAGVVRAFRLTQGRGVPLLPTCHWLTARWATRITAWGALVAGIVGMSYAARRLVMHWSYIDDVPPVLIIFALLTYGLMFLALLLAALGLRWHGKPQAHRAFRQSAKASLLAGLSAGLATEVLTDFCERESQVPESWRRSFAMLGGSCGLLLLGLLAAQADGQAEREGAMGEAEGRNQQAQAASREGEEGVVSGPVLRHDSESLFGGGEPGWSGRPWPWPSTARETDWPSLPEHREDSRSGDLREPLMTAFSPSQWESLPRTRIDSLDARFSSPLFGRLVQVSDWAAGSKATESKATESAATGEGAPVPACATLGSSSIHLSELSGSTQTSSNGTQSLRGSVNAWGEGGNYGLGPQETTFLPSPTLHTVLAA</sequence>
<feature type="transmembrane region" description="Helical" evidence="2">
    <location>
        <begin position="115"/>
        <end position="134"/>
    </location>
</feature>
<gene>
    <name evidence="3" type="ORF">PGLA2088_LOCUS19793</name>
</gene>
<feature type="region of interest" description="Disordered" evidence="1">
    <location>
        <begin position="407"/>
        <end position="426"/>
    </location>
</feature>
<dbReference type="EMBL" id="CAJNNW010025221">
    <property type="protein sequence ID" value="CAE8676278.1"/>
    <property type="molecule type" value="Genomic_DNA"/>
</dbReference>
<evidence type="ECO:0000256" key="1">
    <source>
        <dbReference type="SAM" id="MobiDB-lite"/>
    </source>
</evidence>
<dbReference type="Proteomes" id="UP000626109">
    <property type="component" value="Unassembled WGS sequence"/>
</dbReference>
<feature type="transmembrane region" description="Helical" evidence="2">
    <location>
        <begin position="71"/>
        <end position="94"/>
    </location>
</feature>
<dbReference type="AlphaFoldDB" id="A0A813JEU9"/>
<organism evidence="3 4">
    <name type="scientific">Polarella glacialis</name>
    <name type="common">Dinoflagellate</name>
    <dbReference type="NCBI Taxonomy" id="89957"/>
    <lineage>
        <taxon>Eukaryota</taxon>
        <taxon>Sar</taxon>
        <taxon>Alveolata</taxon>
        <taxon>Dinophyceae</taxon>
        <taxon>Suessiales</taxon>
        <taxon>Suessiaceae</taxon>
        <taxon>Polarella</taxon>
    </lineage>
</organism>
<feature type="region of interest" description="Disordered" evidence="1">
    <location>
        <begin position="251"/>
        <end position="332"/>
    </location>
</feature>
<feature type="compositionally biased region" description="Low complexity" evidence="1">
    <location>
        <begin position="407"/>
        <end position="422"/>
    </location>
</feature>